<dbReference type="EMBL" id="FSRN01000001">
    <property type="protein sequence ID" value="SIN98781.1"/>
    <property type="molecule type" value="Genomic_DNA"/>
</dbReference>
<reference evidence="2" key="1">
    <citation type="submission" date="2016-11" db="EMBL/GenBank/DDBJ databases">
        <authorList>
            <person name="Varghese N."/>
            <person name="Submissions S."/>
        </authorList>
    </citation>
    <scope>NUCLEOTIDE SEQUENCE [LARGE SCALE GENOMIC DNA]</scope>
    <source>
        <strain evidence="2">313</strain>
    </source>
</reference>
<dbReference type="InterPro" id="IPR036163">
    <property type="entry name" value="HMA_dom_sf"/>
</dbReference>
<dbReference type="AlphaFoldDB" id="A0A1N6FUD7"/>
<organism evidence="1 2">
    <name type="scientific">Carnobacterium alterfunditum</name>
    <dbReference type="NCBI Taxonomy" id="28230"/>
    <lineage>
        <taxon>Bacteria</taxon>
        <taxon>Bacillati</taxon>
        <taxon>Bacillota</taxon>
        <taxon>Bacilli</taxon>
        <taxon>Lactobacillales</taxon>
        <taxon>Carnobacteriaceae</taxon>
        <taxon>Carnobacterium</taxon>
    </lineage>
</organism>
<keyword evidence="2" id="KW-1185">Reference proteome</keyword>
<gene>
    <name evidence="1" type="ORF">SAMN05878443_0824</name>
</gene>
<accession>A0A1N6FUD7</accession>
<dbReference type="OrthoDB" id="2167040at2"/>
<dbReference type="Proteomes" id="UP000184758">
    <property type="component" value="Unassembled WGS sequence"/>
</dbReference>
<dbReference type="RefSeq" id="WP_034549066.1">
    <property type="nucleotide sequence ID" value="NZ_FSRN01000001.1"/>
</dbReference>
<sequence>MKTWITIAGIECAACSEEIEAELLATHTVEDVFNGLHKKILFVHLKKGVTKEIFLNSMSRIPVMLN</sequence>
<dbReference type="SUPFAM" id="SSF55008">
    <property type="entry name" value="HMA, heavy metal-associated domain"/>
    <property type="match status" value="1"/>
</dbReference>
<evidence type="ECO:0000313" key="2">
    <source>
        <dbReference type="Proteomes" id="UP000184758"/>
    </source>
</evidence>
<evidence type="ECO:0000313" key="1">
    <source>
        <dbReference type="EMBL" id="SIN98781.1"/>
    </source>
</evidence>
<name>A0A1N6FUD7_9LACT</name>
<protein>
    <submittedName>
        <fullName evidence="1">Uncharacterized protein</fullName>
    </submittedName>
</protein>
<dbReference type="STRING" id="28230.SAMN05878443_0824"/>
<proteinExistence type="predicted"/>
<dbReference type="GO" id="GO:0046872">
    <property type="term" value="F:metal ion binding"/>
    <property type="evidence" value="ECO:0007669"/>
    <property type="project" value="InterPro"/>
</dbReference>